<dbReference type="eggNOG" id="KOG3017">
    <property type="taxonomic scope" value="Eukaryota"/>
</dbReference>
<dbReference type="RefSeq" id="XP_008653595.1">
    <property type="nucleotide sequence ID" value="XM_008655373.3"/>
</dbReference>
<evidence type="ECO:0000313" key="4">
    <source>
        <dbReference type="EnsemblPlants" id="Zm00001eb299360_P001"/>
    </source>
</evidence>
<dbReference type="PANTHER" id="PTHR10334">
    <property type="entry name" value="CYSTEINE-RICH SECRETORY PROTEIN-RELATED"/>
    <property type="match status" value="1"/>
</dbReference>
<keyword evidence="1" id="KW-0732">Signal</keyword>
<dbReference type="KEGG" id="zma:103633658"/>
<dbReference type="OrthoDB" id="337038at2759"/>
<dbReference type="Gene3D" id="3.40.33.10">
    <property type="entry name" value="CAP"/>
    <property type="match status" value="1"/>
</dbReference>
<dbReference type="InterPro" id="IPR014044">
    <property type="entry name" value="CAP_dom"/>
</dbReference>
<accession>A0A1D6HRU4</accession>
<dbReference type="ExpressionAtlas" id="A0A1D6HRU4">
    <property type="expression patterns" value="baseline"/>
</dbReference>
<reference evidence="4" key="3">
    <citation type="submission" date="2021-05" db="UniProtKB">
        <authorList>
            <consortium name="EnsemblPlants"/>
        </authorList>
    </citation>
    <scope>IDENTIFICATION</scope>
    <source>
        <strain evidence="4">cv. B73</strain>
    </source>
</reference>
<dbReference type="Proteomes" id="UP000007305">
    <property type="component" value="Chromosome 7"/>
</dbReference>
<dbReference type="FunFam" id="3.40.33.10:FF:000004">
    <property type="entry name" value="CAP, cysteine-rich secretory protein, antigen 5"/>
    <property type="match status" value="1"/>
</dbReference>
<dbReference type="Gramene" id="Zm00001eb299360_T001">
    <property type="protein sequence ID" value="Zm00001eb299360_P001"/>
    <property type="gene ID" value="Zm00001eb299360"/>
</dbReference>
<dbReference type="SMR" id="A0A1D6HRU4"/>
<feature type="chain" id="PRO_5010805021" evidence="1">
    <location>
        <begin position="29"/>
        <end position="169"/>
    </location>
</feature>
<keyword evidence="6" id="KW-1267">Proteomics identification</keyword>
<sequence length="169" mass="17805">MASSRKLAPLAVALATIALVVTVTPCAAQKSVEDDVVDLHNAARADVGVKPVSWNNSLATYAESYAETRQDDCQLKFSDGPYGENLFWGAAGTNWTAADVVGLWVAQKQYYDHASNTCAAGKKCGAYTQVVWRGTTSIGCAAVVCSNEGGVFAICSYNPPGNLDGQSPY</sequence>
<name>A0A1D6HRU4_MAIZE</name>
<dbReference type="EMBL" id="CM007650">
    <property type="protein sequence ID" value="ONM51204.1"/>
    <property type="molecule type" value="Genomic_DNA"/>
</dbReference>
<dbReference type="OMA" id="THETNSC"/>
<evidence type="ECO:0000313" key="5">
    <source>
        <dbReference type="Proteomes" id="UP000007305"/>
    </source>
</evidence>
<dbReference type="InterPro" id="IPR001283">
    <property type="entry name" value="CRISP-related"/>
</dbReference>
<gene>
    <name evidence="4" type="primary">LOC103633658</name>
    <name evidence="3" type="ORF">ZEAMMB73_Zm00001d018737</name>
</gene>
<keyword evidence="5" id="KW-1185">Reference proteome</keyword>
<feature type="signal peptide" evidence="1">
    <location>
        <begin position="1"/>
        <end position="28"/>
    </location>
</feature>
<organism evidence="3">
    <name type="scientific">Zea mays</name>
    <name type="common">Maize</name>
    <dbReference type="NCBI Taxonomy" id="4577"/>
    <lineage>
        <taxon>Eukaryota</taxon>
        <taxon>Viridiplantae</taxon>
        <taxon>Streptophyta</taxon>
        <taxon>Embryophyta</taxon>
        <taxon>Tracheophyta</taxon>
        <taxon>Spermatophyta</taxon>
        <taxon>Magnoliopsida</taxon>
        <taxon>Liliopsida</taxon>
        <taxon>Poales</taxon>
        <taxon>Poaceae</taxon>
        <taxon>PACMAD clade</taxon>
        <taxon>Panicoideae</taxon>
        <taxon>Andropogonodae</taxon>
        <taxon>Andropogoneae</taxon>
        <taxon>Tripsacinae</taxon>
        <taxon>Zea</taxon>
    </lineage>
</organism>
<feature type="domain" description="SCP" evidence="2">
    <location>
        <begin position="31"/>
        <end position="165"/>
    </location>
</feature>
<dbReference type="PRINTS" id="PR00837">
    <property type="entry name" value="V5TPXLIKE"/>
</dbReference>
<dbReference type="GO" id="GO:0005615">
    <property type="term" value="C:extracellular space"/>
    <property type="evidence" value="ECO:0000318"/>
    <property type="project" value="GO_Central"/>
</dbReference>
<evidence type="ECO:0000313" key="3">
    <source>
        <dbReference type="EMBL" id="ONM51204.1"/>
    </source>
</evidence>
<dbReference type="InterPro" id="IPR035940">
    <property type="entry name" value="CAP_sf"/>
</dbReference>
<dbReference type="PaxDb" id="4577-GRMZM2G437187_P01"/>
<dbReference type="GeneID" id="103633658"/>
<dbReference type="EnsemblPlants" id="Zm00001eb299360_T001">
    <property type="protein sequence ID" value="Zm00001eb299360_P001"/>
    <property type="gene ID" value="Zm00001eb299360"/>
</dbReference>
<evidence type="ECO:0000256" key="1">
    <source>
        <dbReference type="SAM" id="SignalP"/>
    </source>
</evidence>
<dbReference type="Pfam" id="PF00188">
    <property type="entry name" value="CAP"/>
    <property type="match status" value="1"/>
</dbReference>
<dbReference type="SUPFAM" id="SSF55797">
    <property type="entry name" value="PR-1-like"/>
    <property type="match status" value="1"/>
</dbReference>
<proteinExistence type="evidence at protein level"/>
<dbReference type="CDD" id="cd05381">
    <property type="entry name" value="CAP_PR-1"/>
    <property type="match status" value="1"/>
</dbReference>
<protein>
    <submittedName>
        <fullName evidence="3">Pathogenesis-related protein 1</fullName>
    </submittedName>
</protein>
<reference evidence="3 5" key="1">
    <citation type="submission" date="2015-12" db="EMBL/GenBank/DDBJ databases">
        <title>Update maize B73 reference genome by single molecule sequencing technologies.</title>
        <authorList>
            <consortium name="Maize Genome Sequencing Project"/>
            <person name="Ware D."/>
        </authorList>
    </citation>
    <scope>NUCLEOTIDE SEQUENCE [LARGE SCALE GENOMIC DNA]</scope>
    <source>
        <strain evidence="5">cv. B73</strain>
        <tissue evidence="3">Seedling</tissue>
    </source>
</reference>
<evidence type="ECO:0007829" key="6">
    <source>
        <dbReference type="PeptideAtlas" id="A0A1D6HRU4"/>
    </source>
</evidence>
<reference evidence="4" key="2">
    <citation type="submission" date="2019-07" db="EMBL/GenBank/DDBJ databases">
        <authorList>
            <person name="Seetharam A."/>
            <person name="Woodhouse M."/>
            <person name="Cannon E."/>
        </authorList>
    </citation>
    <scope>NUCLEOTIDE SEQUENCE [LARGE SCALE GENOMIC DNA]</scope>
    <source>
        <strain evidence="4">cv. B73</strain>
    </source>
</reference>
<dbReference type="AlphaFoldDB" id="A0A1D6HRU4"/>
<dbReference type="SMART" id="SM00198">
    <property type="entry name" value="SCP"/>
    <property type="match status" value="1"/>
</dbReference>
<evidence type="ECO:0000259" key="2">
    <source>
        <dbReference type="SMART" id="SM00198"/>
    </source>
</evidence>